<name>A0A3T0N4T7_9RHOB</name>
<accession>A0A3T0N4T7</accession>
<dbReference type="EMBL" id="CP033219">
    <property type="protein sequence ID" value="AZV79025.1"/>
    <property type="molecule type" value="Genomic_DNA"/>
</dbReference>
<evidence type="ECO:0000313" key="2">
    <source>
        <dbReference type="Proteomes" id="UP000283063"/>
    </source>
</evidence>
<gene>
    <name evidence="1" type="ORF">EBB79_14875</name>
</gene>
<sequence>MAAEPRRGASPLDPTFGQPSPAVLPFDNFKELGEFTGIMFAQSIRMNIHKPSYAILYPKQIRNAA</sequence>
<organism evidence="1 2">
    <name type="scientific">Parasedimentitalea marina</name>
    <dbReference type="NCBI Taxonomy" id="2483033"/>
    <lineage>
        <taxon>Bacteria</taxon>
        <taxon>Pseudomonadati</taxon>
        <taxon>Pseudomonadota</taxon>
        <taxon>Alphaproteobacteria</taxon>
        <taxon>Rhodobacterales</taxon>
        <taxon>Paracoccaceae</taxon>
        <taxon>Parasedimentitalea</taxon>
    </lineage>
</organism>
<protein>
    <submittedName>
        <fullName evidence="1">Uncharacterized protein</fullName>
    </submittedName>
</protein>
<keyword evidence="2" id="KW-1185">Reference proteome</keyword>
<reference evidence="1 2" key="1">
    <citation type="submission" date="2018-10" db="EMBL/GenBank/DDBJ databases">
        <title>Parasedimentitalea marina sp. nov., a psychrophilic bacterium isolated from deep seawater of the New Britain Trench.</title>
        <authorList>
            <person name="Cao J."/>
        </authorList>
    </citation>
    <scope>NUCLEOTIDE SEQUENCE [LARGE SCALE GENOMIC DNA]</scope>
    <source>
        <strain evidence="1 2">W43</strain>
    </source>
</reference>
<dbReference type="KEGG" id="sedi:EBB79_14875"/>
<dbReference type="Proteomes" id="UP000283063">
    <property type="component" value="Chromosome"/>
</dbReference>
<dbReference type="AlphaFoldDB" id="A0A3T0N4T7"/>
<evidence type="ECO:0000313" key="1">
    <source>
        <dbReference type="EMBL" id="AZV79025.1"/>
    </source>
</evidence>
<proteinExistence type="predicted"/>